<name>C7RQL4_ACCRE</name>
<sequence length="80" mass="9251">MSYERDRRGTDLRRYGAVRANRHAVRRQIPLRNLTTVSLREQALELPGAIVKELDRRRGALGHRSSVNPDKRNAKIRAFS</sequence>
<dbReference type="AlphaFoldDB" id="C7RQL4"/>
<feature type="region of interest" description="Disordered" evidence="1">
    <location>
        <begin position="58"/>
        <end position="80"/>
    </location>
</feature>
<dbReference type="EMBL" id="CP001715">
    <property type="protein sequence ID" value="ACV34362.1"/>
    <property type="molecule type" value="Genomic_DNA"/>
</dbReference>
<reference evidence="2" key="1">
    <citation type="submission" date="2009-08" db="EMBL/GenBank/DDBJ databases">
        <authorList>
            <consortium name="US DOE Joint Genome Institute"/>
            <person name="Lucas S."/>
            <person name="Copeland A."/>
            <person name="Lapidus A."/>
            <person name="Glavina del Rio T."/>
            <person name="Dalin E."/>
            <person name="Tice H."/>
            <person name="Bruce D."/>
            <person name="Barry K."/>
            <person name="Pitluck S."/>
            <person name="Lowry S."/>
            <person name="Larimer F."/>
            <person name="Land M."/>
            <person name="Hauser L."/>
            <person name="Kyrpides N."/>
            <person name="Ivanova N."/>
            <person name="McMahon K.D."/>
            <person name="Hugenholtz P."/>
        </authorList>
    </citation>
    <scope>NUCLEOTIDE SEQUENCE</scope>
    <source>
        <strain evidence="2">UW-1</strain>
    </source>
</reference>
<evidence type="ECO:0000256" key="1">
    <source>
        <dbReference type="SAM" id="MobiDB-lite"/>
    </source>
</evidence>
<dbReference type="HOGENOM" id="CLU_2581622_0_0_4"/>
<dbReference type="KEGG" id="app:CAP2UW1_1026"/>
<reference evidence="2" key="2">
    <citation type="submission" date="2009-09" db="EMBL/GenBank/DDBJ databases">
        <title>Complete sequence of chromosome of Candidatus Accumulibacter phosphatis clade IIA str. UW-1.</title>
        <authorList>
            <consortium name="US DOE Joint Genome Institute"/>
            <person name="Martin H.G."/>
            <person name="Ivanova N."/>
            <person name="Kunin V."/>
            <person name="Warnecke F."/>
            <person name="Barry K."/>
            <person name="He S."/>
            <person name="Salamov A."/>
            <person name="Szeto E."/>
            <person name="Dalin E."/>
            <person name="Pangilinan J.L."/>
            <person name="Lapidus A."/>
            <person name="Lowry S."/>
            <person name="Kyrpides N.C."/>
            <person name="McMahon K.D."/>
            <person name="Hugenholtz P."/>
        </authorList>
    </citation>
    <scope>NUCLEOTIDE SEQUENCE [LARGE SCALE GENOMIC DNA]</scope>
    <source>
        <strain evidence="2">UW-1</strain>
    </source>
</reference>
<evidence type="ECO:0000313" key="2">
    <source>
        <dbReference type="EMBL" id="ACV34362.1"/>
    </source>
</evidence>
<organism evidence="2">
    <name type="scientific">Accumulibacter regalis</name>
    <dbReference type="NCBI Taxonomy" id="522306"/>
    <lineage>
        <taxon>Bacteria</taxon>
        <taxon>Pseudomonadati</taxon>
        <taxon>Pseudomonadota</taxon>
        <taxon>Betaproteobacteria</taxon>
        <taxon>Candidatus Accumulibacter</taxon>
    </lineage>
</organism>
<protein>
    <submittedName>
        <fullName evidence="2">Uncharacterized protein</fullName>
    </submittedName>
</protein>
<gene>
    <name evidence="2" type="ordered locus">CAP2UW1_1026</name>
</gene>
<dbReference type="STRING" id="522306.CAP2UW1_1026"/>
<accession>C7RQL4</accession>
<proteinExistence type="predicted"/>